<keyword evidence="3 5" id="KW-1133">Transmembrane helix</keyword>
<name>A0A433J085_9PROT</name>
<dbReference type="SUPFAM" id="SSF52540">
    <property type="entry name" value="P-loop containing nucleoside triphosphate hydrolases"/>
    <property type="match status" value="1"/>
</dbReference>
<feature type="domain" description="ABC transmembrane type-1" evidence="6">
    <location>
        <begin position="29"/>
        <end position="304"/>
    </location>
</feature>
<feature type="transmembrane region" description="Helical" evidence="5">
    <location>
        <begin position="62"/>
        <end position="82"/>
    </location>
</feature>
<dbReference type="InterPro" id="IPR039421">
    <property type="entry name" value="Type_1_exporter"/>
</dbReference>
<dbReference type="Pfam" id="PF00664">
    <property type="entry name" value="ABC_membrane"/>
    <property type="match status" value="1"/>
</dbReference>
<dbReference type="GO" id="GO:0034040">
    <property type="term" value="F:ATPase-coupled lipid transmembrane transporter activity"/>
    <property type="evidence" value="ECO:0007669"/>
    <property type="project" value="TreeGrafter"/>
</dbReference>
<comment type="caution">
    <text evidence="7">The sequence shown here is derived from an EMBL/GenBank/DDBJ whole genome shotgun (WGS) entry which is preliminary data.</text>
</comment>
<dbReference type="InterPro" id="IPR010128">
    <property type="entry name" value="ATPase_T1SS_PrtD-like"/>
</dbReference>
<feature type="transmembrane region" description="Helical" evidence="5">
    <location>
        <begin position="160"/>
        <end position="178"/>
    </location>
</feature>
<evidence type="ECO:0000256" key="2">
    <source>
        <dbReference type="ARBA" id="ARBA00022692"/>
    </source>
</evidence>
<evidence type="ECO:0000313" key="8">
    <source>
        <dbReference type="Proteomes" id="UP000280346"/>
    </source>
</evidence>
<dbReference type="SUPFAM" id="SSF90123">
    <property type="entry name" value="ABC transporter transmembrane region"/>
    <property type="match status" value="1"/>
</dbReference>
<dbReference type="NCBIfam" id="TIGR01842">
    <property type="entry name" value="type_I_sec_PrtD"/>
    <property type="match status" value="1"/>
</dbReference>
<dbReference type="GO" id="GO:0140359">
    <property type="term" value="F:ABC-type transporter activity"/>
    <property type="evidence" value="ECO:0007669"/>
    <property type="project" value="InterPro"/>
</dbReference>
<dbReference type="AlphaFoldDB" id="A0A433J085"/>
<dbReference type="PANTHER" id="PTHR24221:SF647">
    <property type="entry name" value="BLL6336 PROTEIN"/>
    <property type="match status" value="1"/>
</dbReference>
<dbReference type="Proteomes" id="UP000280346">
    <property type="component" value="Unassembled WGS sequence"/>
</dbReference>
<dbReference type="GO" id="GO:0030256">
    <property type="term" value="C:type I protein secretion system complex"/>
    <property type="evidence" value="ECO:0007669"/>
    <property type="project" value="InterPro"/>
</dbReference>
<proteinExistence type="predicted"/>
<reference evidence="7 8" key="1">
    <citation type="submission" date="2018-12" db="EMBL/GenBank/DDBJ databases">
        <authorList>
            <person name="Yang Y."/>
        </authorList>
    </citation>
    <scope>NUCLEOTIDE SEQUENCE [LARGE SCALE GENOMIC DNA]</scope>
    <source>
        <strain evidence="7 8">GSF71</strain>
    </source>
</reference>
<keyword evidence="4 5" id="KW-0472">Membrane</keyword>
<dbReference type="PROSITE" id="PS50929">
    <property type="entry name" value="ABC_TM1F"/>
    <property type="match status" value="1"/>
</dbReference>
<dbReference type="GO" id="GO:0016887">
    <property type="term" value="F:ATP hydrolysis activity"/>
    <property type="evidence" value="ECO:0007669"/>
    <property type="project" value="InterPro"/>
</dbReference>
<dbReference type="GO" id="GO:0030253">
    <property type="term" value="P:protein secretion by the type I secretion system"/>
    <property type="evidence" value="ECO:0007669"/>
    <property type="project" value="InterPro"/>
</dbReference>
<evidence type="ECO:0000313" key="7">
    <source>
        <dbReference type="EMBL" id="RUQ62187.1"/>
    </source>
</evidence>
<dbReference type="InterPro" id="IPR027417">
    <property type="entry name" value="P-loop_NTPase"/>
</dbReference>
<keyword evidence="2 5" id="KW-0812">Transmembrane</keyword>
<sequence>MAKLLRPLSDMSRQDDIEPIFDRCWTPLLWVSGFSLLINLLMLTSSLYMMQVYDRVLSSGSLPTLLYLTLVAVGAIMLMSALDHARGRMLGTLGDWLERRLGPAVLNRMVDGALLGEGDRTEPLRDLGTVRAVLGGGLLFLFDAPWVPVYLGLIYLLHPLLGHVATASALLLFALALATDRIIRASLREAKSAGNRAMATAEAALRNAEAVDAMNLLPGLTRRWRHDHARSLDSQDRAQGRGAALLGVTKFLRQTVQVAMLGTGAWLVVRHEMGAGSMMAASLVVGRALAPVEQAIGGWRQVSAGREALRRLKAFLARMPRRPSGLPLPAPTGHLAVQGVAFRVGTQERLILNGVSFEARPGEALAVVGPSAAGKSTLARLLVGLYPPLAGTVRLDGADLFQLPRDDVGRHIGYLPQEIGLFAGTVAENIARLDTPDPDSVVEAARLADCHAMILSLPKGYDTEIGGGGAFLSGGQRQRIALARAL</sequence>
<keyword evidence="8" id="KW-1185">Reference proteome</keyword>
<feature type="transmembrane region" description="Helical" evidence="5">
    <location>
        <begin position="28"/>
        <end position="50"/>
    </location>
</feature>
<evidence type="ECO:0000256" key="5">
    <source>
        <dbReference type="SAM" id="Phobius"/>
    </source>
</evidence>
<dbReference type="Gene3D" id="1.20.1560.10">
    <property type="entry name" value="ABC transporter type 1, transmembrane domain"/>
    <property type="match status" value="1"/>
</dbReference>
<dbReference type="InterPro" id="IPR003439">
    <property type="entry name" value="ABC_transporter-like_ATP-bd"/>
</dbReference>
<organism evidence="7 8">
    <name type="scientific">Azospirillum doebereinerae</name>
    <dbReference type="NCBI Taxonomy" id="92933"/>
    <lineage>
        <taxon>Bacteria</taxon>
        <taxon>Pseudomonadati</taxon>
        <taxon>Pseudomonadota</taxon>
        <taxon>Alphaproteobacteria</taxon>
        <taxon>Rhodospirillales</taxon>
        <taxon>Azospirillaceae</taxon>
        <taxon>Azospirillum</taxon>
    </lineage>
</organism>
<evidence type="ECO:0000259" key="6">
    <source>
        <dbReference type="PROSITE" id="PS50929"/>
    </source>
</evidence>
<comment type="subcellular location">
    <subcellularLocation>
        <location evidence="1">Cell membrane</location>
        <topology evidence="1">Multi-pass membrane protein</topology>
    </subcellularLocation>
</comment>
<dbReference type="EMBL" id="RZIJ01000039">
    <property type="protein sequence ID" value="RUQ62187.1"/>
    <property type="molecule type" value="Genomic_DNA"/>
</dbReference>
<dbReference type="InterPro" id="IPR011527">
    <property type="entry name" value="ABC1_TM_dom"/>
</dbReference>
<dbReference type="GO" id="GO:0005886">
    <property type="term" value="C:plasma membrane"/>
    <property type="evidence" value="ECO:0007669"/>
    <property type="project" value="UniProtKB-SubCell"/>
</dbReference>
<accession>A0A433J085</accession>
<evidence type="ECO:0000256" key="1">
    <source>
        <dbReference type="ARBA" id="ARBA00004651"/>
    </source>
</evidence>
<protein>
    <submittedName>
        <fullName evidence="7">Type I secretion system permease/ATPase</fullName>
    </submittedName>
</protein>
<dbReference type="OrthoDB" id="5288404at2"/>
<dbReference type="Gene3D" id="3.40.50.300">
    <property type="entry name" value="P-loop containing nucleotide triphosphate hydrolases"/>
    <property type="match status" value="1"/>
</dbReference>
<evidence type="ECO:0000256" key="3">
    <source>
        <dbReference type="ARBA" id="ARBA00022989"/>
    </source>
</evidence>
<evidence type="ECO:0000256" key="4">
    <source>
        <dbReference type="ARBA" id="ARBA00023136"/>
    </source>
</evidence>
<gene>
    <name evidence="7" type="ORF">EJ913_28775</name>
</gene>
<dbReference type="PANTHER" id="PTHR24221">
    <property type="entry name" value="ATP-BINDING CASSETTE SUB-FAMILY B"/>
    <property type="match status" value="1"/>
</dbReference>
<dbReference type="InterPro" id="IPR036640">
    <property type="entry name" value="ABC1_TM_sf"/>
</dbReference>
<dbReference type="GO" id="GO:0005524">
    <property type="term" value="F:ATP binding"/>
    <property type="evidence" value="ECO:0007669"/>
    <property type="project" value="InterPro"/>
</dbReference>
<feature type="transmembrane region" description="Helical" evidence="5">
    <location>
        <begin position="132"/>
        <end position="154"/>
    </location>
</feature>
<dbReference type="Pfam" id="PF00005">
    <property type="entry name" value="ABC_tran"/>
    <property type="match status" value="1"/>
</dbReference>